<dbReference type="PANTHER" id="PTHR31917">
    <property type="entry name" value="AGENET DOMAIN-CONTAINING PROTEIN-RELATED"/>
    <property type="match status" value="1"/>
</dbReference>
<dbReference type="OrthoDB" id="1154930at2759"/>
<keyword evidence="2" id="KW-0341">Growth regulation</keyword>
<evidence type="ECO:0000259" key="5">
    <source>
        <dbReference type="SMART" id="SM00743"/>
    </source>
</evidence>
<name>A0A8X7XPY9_POPTO</name>
<dbReference type="Pfam" id="PF05266">
    <property type="entry name" value="DUF724"/>
    <property type="match status" value="1"/>
</dbReference>
<dbReference type="EMBL" id="JAAWWB010002135">
    <property type="protein sequence ID" value="KAG6735465.1"/>
    <property type="molecule type" value="Genomic_DNA"/>
</dbReference>
<keyword evidence="3" id="KW-0175">Coiled coil</keyword>
<feature type="domain" description="Agenet" evidence="5">
    <location>
        <begin position="181"/>
        <end position="249"/>
    </location>
</feature>
<dbReference type="CDD" id="cd20406">
    <property type="entry name" value="Tudor_Agenet_AtDUF_rpt2_4"/>
    <property type="match status" value="2"/>
</dbReference>
<feature type="domain" description="Agenet" evidence="5">
    <location>
        <begin position="251"/>
        <end position="307"/>
    </location>
</feature>
<feature type="compositionally biased region" description="Low complexity" evidence="4">
    <location>
        <begin position="12"/>
        <end position="21"/>
    </location>
</feature>
<proteinExistence type="predicted"/>
<dbReference type="Proteomes" id="UP000886885">
    <property type="component" value="Unassembled WGS sequence"/>
</dbReference>
<reference evidence="6" key="1">
    <citation type="journal article" date="2020" name="bioRxiv">
        <title>Hybrid origin of Populus tomentosa Carr. identified through genome sequencing and phylogenomic analysis.</title>
        <authorList>
            <person name="An X."/>
            <person name="Gao K."/>
            <person name="Chen Z."/>
            <person name="Li J."/>
            <person name="Yang X."/>
            <person name="Yang X."/>
            <person name="Zhou J."/>
            <person name="Guo T."/>
            <person name="Zhao T."/>
            <person name="Huang S."/>
            <person name="Miao D."/>
            <person name="Khan W.U."/>
            <person name="Rao P."/>
            <person name="Ye M."/>
            <person name="Lei B."/>
            <person name="Liao W."/>
            <person name="Wang J."/>
            <person name="Ji L."/>
            <person name="Li Y."/>
            <person name="Guo B."/>
            <person name="Mustafa N.S."/>
            <person name="Li S."/>
            <person name="Yun Q."/>
            <person name="Keller S.R."/>
            <person name="Mao J."/>
            <person name="Zhang R."/>
            <person name="Strauss S.H."/>
        </authorList>
    </citation>
    <scope>NUCLEOTIDE SEQUENCE</scope>
    <source>
        <strain evidence="6">GM15</strain>
        <tissue evidence="6">Leaf</tissue>
    </source>
</reference>
<dbReference type="PANTHER" id="PTHR31917:SF153">
    <property type="entry name" value="DUF724 DOMAIN-CONTAINING PROTEIN 3-RELATED"/>
    <property type="match status" value="1"/>
</dbReference>
<evidence type="ECO:0000313" key="7">
    <source>
        <dbReference type="Proteomes" id="UP000886885"/>
    </source>
</evidence>
<evidence type="ECO:0000256" key="3">
    <source>
        <dbReference type="SAM" id="Coils"/>
    </source>
</evidence>
<sequence>MVGLDSNPEPQPQQNPRQQDQTILFNKGEEVEVSSDEEGFRGAWYLATILEFPKPQSQAAVKSASKKKRKAIVQYKTLVTEDGSAPLVEQVDPHLIRPLPPQYLLKNGGPFQENEAIDASLRDGWWSGVVKKVLDGGSRYMVYFDNPPDVVEFEAKDLRLHLDWVDGNWVRPQMQRQATGSVFSSGTEVEVNLEKDNVRDIWLPAVVIKENEDKTFLVKCLSARNSDEAGPMKTIVDFLHIRPTPPLYADRNYELLERVDTRYGFGWRSGVITKLLAGRRYNVFFKHGNEDKELSHSKIRPHLEWVDGKWISKSKEVRIVSDSQGQFVGTDSSDNPDVAVQLKSSSAAEDETKEKTVSTSIRNPTEQSMHSGEKSVKKLKLTLYNGGGACSSTSSMLTEVDTTEAPLSVTVLQSRKIPIEMSSNEKPCGFTTSKTGGKRARCIEKHMVDAQPSNKTENFSAGKTTHGGSMKHYCIESLTFSLTKTKLHKVLELDCPKVDIVTRKGRATKSPFRSPNSSAAVKDGDAVEVTVQGISESDVKTKEIEVPLIIGLKAIEGIYQDDKEMLKLMRDQKKGLNDSAKDKNMVRKRFLSASVFVWLFNGRQYQLLGKDFGPVDIADEVVQVVVKDLTTNEVEWPTQARAEPKDIDFRFAKSMAYSEPQLWMSLLSVVIDVVERLVSHNSSREKSSEIFKTEFMSREADAAAAASKNVAEDDQPLSTWFGNMHGSAGLEELRLSTGRIVSEAREKKVVAVQSCTVDPKSNDTLVENQLVPFVKKSPVWNTIESMEVFQIIPQKPHFHPLTECKEEYREGSAIGIMVTFASLFEKISSLQFDDCRSILESTLESLVDLEKHGFDITVPRCRLNELLSIKDGQGEVINESKDAEGKIRAHADEKRKLEEKMSDIEKKITELQEELALTNAKMEAKGLDISKMQSHTDAINERIKNARDHFVKVASAPWKSP</sequence>
<feature type="region of interest" description="Disordered" evidence="4">
    <location>
        <begin position="343"/>
        <end position="374"/>
    </location>
</feature>
<evidence type="ECO:0000256" key="4">
    <source>
        <dbReference type="SAM" id="MobiDB-lite"/>
    </source>
</evidence>
<dbReference type="CDD" id="cd20405">
    <property type="entry name" value="Tudor_Agenet_AtDUF_rpt1_3"/>
    <property type="match status" value="1"/>
</dbReference>
<keyword evidence="7" id="KW-1185">Reference proteome</keyword>
<dbReference type="InterPro" id="IPR007930">
    <property type="entry name" value="DUF724"/>
</dbReference>
<evidence type="ECO:0000256" key="2">
    <source>
        <dbReference type="ARBA" id="ARBA00022604"/>
    </source>
</evidence>
<dbReference type="Pfam" id="PF05641">
    <property type="entry name" value="Agenet"/>
    <property type="match status" value="3"/>
</dbReference>
<dbReference type="SMART" id="SM00743">
    <property type="entry name" value="Agenet"/>
    <property type="match status" value="4"/>
</dbReference>
<evidence type="ECO:0000313" key="6">
    <source>
        <dbReference type="EMBL" id="KAG6735465.1"/>
    </source>
</evidence>
<protein>
    <recommendedName>
        <fullName evidence="5">Agenet domain-containing protein</fullName>
    </recommendedName>
</protein>
<feature type="region of interest" description="Disordered" evidence="4">
    <location>
        <begin position="1"/>
        <end position="22"/>
    </location>
</feature>
<dbReference type="InterPro" id="IPR008395">
    <property type="entry name" value="Agenet-like_dom"/>
</dbReference>
<organism evidence="6 7">
    <name type="scientific">Populus tomentosa</name>
    <name type="common">Chinese white poplar</name>
    <dbReference type="NCBI Taxonomy" id="118781"/>
    <lineage>
        <taxon>Eukaryota</taxon>
        <taxon>Viridiplantae</taxon>
        <taxon>Streptophyta</taxon>
        <taxon>Embryophyta</taxon>
        <taxon>Tracheophyta</taxon>
        <taxon>Spermatophyta</taxon>
        <taxon>Magnoliopsida</taxon>
        <taxon>eudicotyledons</taxon>
        <taxon>Gunneridae</taxon>
        <taxon>Pentapetalae</taxon>
        <taxon>rosids</taxon>
        <taxon>fabids</taxon>
        <taxon>Malpighiales</taxon>
        <taxon>Salicaceae</taxon>
        <taxon>Saliceae</taxon>
        <taxon>Populus</taxon>
    </lineage>
</organism>
<accession>A0A8X7XPY9</accession>
<feature type="compositionally biased region" description="Polar residues" evidence="4">
    <location>
        <begin position="357"/>
        <end position="370"/>
    </location>
</feature>
<feature type="domain" description="Agenet" evidence="5">
    <location>
        <begin position="23"/>
        <end position="104"/>
    </location>
</feature>
<feature type="coiled-coil region" evidence="3">
    <location>
        <begin position="880"/>
        <end position="921"/>
    </location>
</feature>
<dbReference type="InterPro" id="IPR014002">
    <property type="entry name" value="Agenet_dom_plant"/>
</dbReference>
<comment type="caution">
    <text evidence="6">The sequence shown here is derived from an EMBL/GenBank/DDBJ whole genome shotgun (WGS) entry which is preliminary data.</text>
</comment>
<keyword evidence="1" id="KW-0813">Transport</keyword>
<dbReference type="AlphaFoldDB" id="A0A8X7XPY9"/>
<gene>
    <name evidence="6" type="ORF">POTOM_061927</name>
</gene>
<evidence type="ECO:0000256" key="1">
    <source>
        <dbReference type="ARBA" id="ARBA00022448"/>
    </source>
</evidence>
<feature type="domain" description="Agenet" evidence="5">
    <location>
        <begin position="109"/>
        <end position="166"/>
    </location>
</feature>